<organism evidence="2 3">
    <name type="scientific">Phialophora macrospora</name>
    <dbReference type="NCBI Taxonomy" id="1851006"/>
    <lineage>
        <taxon>Eukaryota</taxon>
        <taxon>Fungi</taxon>
        <taxon>Dikarya</taxon>
        <taxon>Ascomycota</taxon>
        <taxon>Pezizomycotina</taxon>
        <taxon>Eurotiomycetes</taxon>
        <taxon>Chaetothyriomycetidae</taxon>
        <taxon>Chaetothyriales</taxon>
        <taxon>Herpotrichiellaceae</taxon>
        <taxon>Phialophora</taxon>
    </lineage>
</organism>
<evidence type="ECO:0000256" key="1">
    <source>
        <dbReference type="SAM" id="MobiDB-lite"/>
    </source>
</evidence>
<gene>
    <name evidence="2" type="ORF">PV04_09065</name>
</gene>
<feature type="compositionally biased region" description="Basic and acidic residues" evidence="1">
    <location>
        <begin position="152"/>
        <end position="164"/>
    </location>
</feature>
<feature type="region of interest" description="Disordered" evidence="1">
    <location>
        <begin position="709"/>
        <end position="732"/>
    </location>
</feature>
<dbReference type="HOGENOM" id="CLU_020263_0_0_1"/>
<sequence length="848" mass="92547">MTNHSTNSPAGRQRRYTVSRLLELAPNSRPTSFDLSKFTYDAARAGVVPPLGACVMSNRRTSSDRPRGWSQESGSSQDEVIVYQGNRMAKLPERQPTVPPGGHSAQKDEGFARFLKKHSSPTHQRVTTGGRIVPMEQRPPIFSLQHPSQDTEEQKKTAHGEVKGTTKPTVASHDQARSCVADNNILQAQPQPFIPVSNGVMEPSTFNTAGTDPSVLASNIPFSFDATCMQPNYLQAMTSVPFYAGMAGDPYSMLPLHSQMCSGSAMPIAGFNGAVGPTFPIPFYPNPHMLGFPASCEITTTPTVPQPPTGPYVEHHLNQLIESFQNLGEQLKTLDRHRAMSDDVDPYVVDQRKAIVQLRAEFRAQITYWSEKLRHDLHAIPKNPNGTPNSKLNVQATSYVPLRGEQAAETSSDTRGGSLKPNGSSQGPPKPDFVVDSTRRPIPIVPPPGKFSPLQKNGNDDVVSKSESVEVDEWGVRVGPAPPEIQRQQNQMLKEIVRQASISPLGSSENAVMFTPQGSHVMTPPAQPYEGKETRTDTDSSASDWLPTNPGRAPPTVEACYEVQLNAMRLPTGLVTKVRMPDGTISEVRGCSLKRPPSFEMDEFEQRYWTTKPNVTKEMFENFVEVRADDGNNAPANIANCLELIGLERHAPTVSRSVQTLVLTVASYSTLMRKSEESNRQSNESMHLAKNATNAQDMLREIGAHACSSTVEKSNGPNPRLSSLKLSSASSPPMWSRADDKVGWFANDHSRSGRMTGSEAHSKGFSSVSVQKFHAMGRLPHVDGPSDGQRVSAVSMLAAASKAVSPQPTPRSDPSSESFYGSYGREDRGVSVVNDDVFQPRMPQDEGV</sequence>
<dbReference type="EMBL" id="KN846961">
    <property type="protein sequence ID" value="KIW64108.1"/>
    <property type="molecule type" value="Genomic_DNA"/>
</dbReference>
<dbReference type="AlphaFoldDB" id="A0A0D2F7X8"/>
<evidence type="ECO:0000313" key="2">
    <source>
        <dbReference type="EMBL" id="KIW64108.1"/>
    </source>
</evidence>
<feature type="region of interest" description="Disordered" evidence="1">
    <location>
        <begin position="515"/>
        <end position="553"/>
    </location>
</feature>
<feature type="region of interest" description="Disordered" evidence="1">
    <location>
        <begin position="798"/>
        <end position="848"/>
    </location>
</feature>
<keyword evidence="3" id="KW-1185">Reference proteome</keyword>
<feature type="region of interest" description="Disordered" evidence="1">
    <location>
        <begin position="405"/>
        <end position="461"/>
    </location>
</feature>
<dbReference type="Proteomes" id="UP000054266">
    <property type="component" value="Unassembled WGS sequence"/>
</dbReference>
<feature type="region of interest" description="Disordered" evidence="1">
    <location>
        <begin position="143"/>
        <end position="174"/>
    </location>
</feature>
<reference evidence="2 3" key="1">
    <citation type="submission" date="2015-01" db="EMBL/GenBank/DDBJ databases">
        <title>The Genome Sequence of Capronia semiimmersa CBS27337.</title>
        <authorList>
            <consortium name="The Broad Institute Genomics Platform"/>
            <person name="Cuomo C."/>
            <person name="de Hoog S."/>
            <person name="Gorbushina A."/>
            <person name="Stielow B."/>
            <person name="Teixiera M."/>
            <person name="Abouelleil A."/>
            <person name="Chapman S.B."/>
            <person name="Priest M."/>
            <person name="Young S.K."/>
            <person name="Wortman J."/>
            <person name="Nusbaum C."/>
            <person name="Birren B."/>
        </authorList>
    </citation>
    <scope>NUCLEOTIDE SEQUENCE [LARGE SCALE GENOMIC DNA]</scope>
    <source>
        <strain evidence="2 3">CBS 27337</strain>
    </source>
</reference>
<feature type="compositionally biased region" description="Polar residues" evidence="1">
    <location>
        <begin position="804"/>
        <end position="819"/>
    </location>
</feature>
<proteinExistence type="predicted"/>
<name>A0A0D2F7X8_9EURO</name>
<accession>A0A0D2F7X8</accession>
<feature type="compositionally biased region" description="Low complexity" evidence="1">
    <location>
        <begin position="721"/>
        <end position="731"/>
    </location>
</feature>
<feature type="region of interest" description="Disordered" evidence="1">
    <location>
        <begin position="57"/>
        <end position="76"/>
    </location>
</feature>
<evidence type="ECO:0000313" key="3">
    <source>
        <dbReference type="Proteomes" id="UP000054266"/>
    </source>
</evidence>
<protein>
    <submittedName>
        <fullName evidence="2">Uncharacterized protein</fullName>
    </submittedName>
</protein>
<feature type="compositionally biased region" description="Polar residues" evidence="1">
    <location>
        <begin position="408"/>
        <end position="427"/>
    </location>
</feature>